<evidence type="ECO:0000256" key="7">
    <source>
        <dbReference type="ARBA" id="ARBA00023228"/>
    </source>
</evidence>
<dbReference type="InterPro" id="IPR029018">
    <property type="entry name" value="Hex-like_dom2"/>
</dbReference>
<dbReference type="KEGG" id="dpp:DICPUDRAFT_30528"/>
<gene>
    <name evidence="14" type="ORF">DICPUDRAFT_30528</name>
</gene>
<evidence type="ECO:0000259" key="12">
    <source>
        <dbReference type="Pfam" id="PF00728"/>
    </source>
</evidence>
<dbReference type="Proteomes" id="UP000001064">
    <property type="component" value="Unassembled WGS sequence"/>
</dbReference>
<keyword evidence="6" id="KW-0325">Glycoprotein</keyword>
<dbReference type="InParanoid" id="F0ZFK6"/>
<feature type="chain" id="PRO_5003265082" description="Beta-hexosaminidase" evidence="11">
    <location>
        <begin position="20"/>
        <end position="529"/>
    </location>
</feature>
<sequence length="529" mass="59216">MNKIIILILSLLGLVCVFGQNVVPYPQQITLTNNCYVSVSPGSISISPSIQSTTFNIAVERYLNLFFPFTNTSSTSDKITLSVSINSDDETLQLGIDESYTLNIAQGSLELKSNTIYGAMRGLETFKQMIVYDVTSNTYSIQCAQIVDYPRYPWRGIMVDSARHFITKNFILHIIDALGYNKFNTMHWHLVDAQSFAVESTTYPDLTQAAFGPKAVFSHDDIQEVVAYAKTYGIRVIPEFDIPGHAAAWGVGYPELTCTCPDYAANINNIPLDISNPNTLTFLQNFFSEIAPLFPDQHFHTGGDELVTGCWNEDQNMVSWMEKMGFSTTDAFQYFENNLDVTMKVINRTKMTWNDPIDYGVQLSPDTVVQVWSSGADLQGILNSGYKSIVSFAWYLDKQVPDGNTHYEWQDTWQDFYNADPVNGITSNAQNIIGGEAAMFAEQVSEVNWDVRVWPRAIGVAERLWSSQGTNSVTSALPRIGAFSCDMSRRGIQSGPLFTDYCPLPEDLAFTLKPTMKLSKSEIKQILNN</sequence>
<evidence type="ECO:0000259" key="13">
    <source>
        <dbReference type="Pfam" id="PF14845"/>
    </source>
</evidence>
<evidence type="ECO:0000313" key="15">
    <source>
        <dbReference type="Proteomes" id="UP000001064"/>
    </source>
</evidence>
<dbReference type="InterPro" id="IPR025705">
    <property type="entry name" value="Beta_hexosaminidase_sua/sub"/>
</dbReference>
<dbReference type="InterPro" id="IPR017853">
    <property type="entry name" value="GH"/>
</dbReference>
<dbReference type="STRING" id="5786.F0ZFK6"/>
<dbReference type="VEuPathDB" id="AmoebaDB:DICPUDRAFT_30528"/>
<dbReference type="GO" id="GO:0005764">
    <property type="term" value="C:lysosome"/>
    <property type="evidence" value="ECO:0000318"/>
    <property type="project" value="GO_Central"/>
</dbReference>
<dbReference type="PANTHER" id="PTHR22600:SF54">
    <property type="entry name" value="BETA-HEXOSAMINIDASE SUBUNIT A1-RELATED"/>
    <property type="match status" value="1"/>
</dbReference>
<evidence type="ECO:0000256" key="11">
    <source>
        <dbReference type="SAM" id="SignalP"/>
    </source>
</evidence>
<evidence type="ECO:0000256" key="10">
    <source>
        <dbReference type="PIRSR" id="PIRSR001093-1"/>
    </source>
</evidence>
<evidence type="ECO:0000256" key="4">
    <source>
        <dbReference type="ARBA" id="ARBA00022729"/>
    </source>
</evidence>
<keyword evidence="4 11" id="KW-0732">Signal</keyword>
<evidence type="ECO:0000256" key="8">
    <source>
        <dbReference type="ARBA" id="ARBA00023295"/>
    </source>
</evidence>
<evidence type="ECO:0000256" key="3">
    <source>
        <dbReference type="ARBA" id="ARBA00006285"/>
    </source>
</evidence>
<evidence type="ECO:0000256" key="2">
    <source>
        <dbReference type="ARBA" id="ARBA00004371"/>
    </source>
</evidence>
<dbReference type="OMA" id="GHDVVMC"/>
<dbReference type="RefSeq" id="XP_003286182.1">
    <property type="nucleotide sequence ID" value="XM_003286134.1"/>
</dbReference>
<protein>
    <recommendedName>
        <fullName evidence="9">Beta-hexosaminidase</fullName>
        <ecNumber evidence="9">3.2.1.52</ecNumber>
    </recommendedName>
</protein>
<evidence type="ECO:0000256" key="9">
    <source>
        <dbReference type="PIRNR" id="PIRNR001093"/>
    </source>
</evidence>
<dbReference type="OrthoDB" id="428480at2759"/>
<dbReference type="PANTHER" id="PTHR22600">
    <property type="entry name" value="BETA-HEXOSAMINIDASE"/>
    <property type="match status" value="1"/>
</dbReference>
<dbReference type="FunCoup" id="F0ZFK6">
    <property type="interactions" value="94"/>
</dbReference>
<reference evidence="15" key="1">
    <citation type="journal article" date="2011" name="Genome Biol.">
        <title>Comparative genomics of the social amoebae Dictyostelium discoideum and Dictyostelium purpureum.</title>
        <authorList>
            <consortium name="US DOE Joint Genome Institute (JGI-PGF)"/>
            <person name="Sucgang R."/>
            <person name="Kuo A."/>
            <person name="Tian X."/>
            <person name="Salerno W."/>
            <person name="Parikh A."/>
            <person name="Feasley C.L."/>
            <person name="Dalin E."/>
            <person name="Tu H."/>
            <person name="Huang E."/>
            <person name="Barry K."/>
            <person name="Lindquist E."/>
            <person name="Shapiro H."/>
            <person name="Bruce D."/>
            <person name="Schmutz J."/>
            <person name="Salamov A."/>
            <person name="Fey P."/>
            <person name="Gaudet P."/>
            <person name="Anjard C."/>
            <person name="Babu M.M."/>
            <person name="Basu S."/>
            <person name="Bushmanova Y."/>
            <person name="van der Wel H."/>
            <person name="Katoh-Kurasawa M."/>
            <person name="Dinh C."/>
            <person name="Coutinho P.M."/>
            <person name="Saito T."/>
            <person name="Elias M."/>
            <person name="Schaap P."/>
            <person name="Kay R.R."/>
            <person name="Henrissat B."/>
            <person name="Eichinger L."/>
            <person name="Rivero F."/>
            <person name="Putnam N.H."/>
            <person name="West C.M."/>
            <person name="Loomis W.F."/>
            <person name="Chisholm R.L."/>
            <person name="Shaulsky G."/>
            <person name="Strassmann J.E."/>
            <person name="Queller D.C."/>
            <person name="Kuspa A."/>
            <person name="Grigoriev I.V."/>
        </authorList>
    </citation>
    <scope>NUCLEOTIDE SEQUENCE [LARGE SCALE GENOMIC DNA]</scope>
    <source>
        <strain evidence="15">QSDP1</strain>
    </source>
</reference>
<name>F0ZFK6_DICPU</name>
<evidence type="ECO:0000256" key="1">
    <source>
        <dbReference type="ARBA" id="ARBA00001231"/>
    </source>
</evidence>
<feature type="signal peptide" evidence="11">
    <location>
        <begin position="1"/>
        <end position="19"/>
    </location>
</feature>
<evidence type="ECO:0000313" key="14">
    <source>
        <dbReference type="EMBL" id="EGC37294.1"/>
    </source>
</evidence>
<keyword evidence="8 9" id="KW-0326">Glycosidase</keyword>
<dbReference type="Pfam" id="PF00728">
    <property type="entry name" value="Glyco_hydro_20"/>
    <property type="match status" value="1"/>
</dbReference>
<accession>F0ZFK6</accession>
<dbReference type="FunFam" id="3.20.20.80:FF:000063">
    <property type="entry name" value="Beta-hexosaminidase"/>
    <property type="match status" value="1"/>
</dbReference>
<dbReference type="Gene3D" id="3.30.379.10">
    <property type="entry name" value="Chitobiase/beta-hexosaminidase domain 2-like"/>
    <property type="match status" value="1"/>
</dbReference>
<dbReference type="Gene3D" id="3.20.20.80">
    <property type="entry name" value="Glycosidases"/>
    <property type="match status" value="1"/>
</dbReference>
<proteinExistence type="inferred from homology"/>
<keyword evidence="7" id="KW-0458">Lysosome</keyword>
<keyword evidence="5 9" id="KW-0378">Hydrolase</keyword>
<dbReference type="EC" id="3.2.1.52" evidence="9"/>
<comment type="subcellular location">
    <subcellularLocation>
        <location evidence="2">Lysosome</location>
    </subcellularLocation>
</comment>
<keyword evidence="15" id="KW-1185">Reference proteome</keyword>
<dbReference type="GeneID" id="10500130"/>
<dbReference type="InterPro" id="IPR015883">
    <property type="entry name" value="Glyco_hydro_20_cat"/>
</dbReference>
<dbReference type="SUPFAM" id="SSF55545">
    <property type="entry name" value="beta-N-acetylhexosaminidase-like domain"/>
    <property type="match status" value="1"/>
</dbReference>
<dbReference type="GO" id="GO:0016020">
    <property type="term" value="C:membrane"/>
    <property type="evidence" value="ECO:0000318"/>
    <property type="project" value="GO_Central"/>
</dbReference>
<feature type="domain" description="Glycoside hydrolase family 20 catalytic" evidence="12">
    <location>
        <begin position="152"/>
        <end position="467"/>
    </location>
</feature>
<comment type="catalytic activity">
    <reaction evidence="1 9">
        <text>Hydrolysis of terminal non-reducing N-acetyl-D-hexosamine residues in N-acetyl-beta-D-hexosaminides.</text>
        <dbReference type="EC" id="3.2.1.52"/>
    </reaction>
</comment>
<dbReference type="InterPro" id="IPR029019">
    <property type="entry name" value="HEX_eukaryotic_N"/>
</dbReference>
<dbReference type="GO" id="GO:0006491">
    <property type="term" value="P:N-glycan processing"/>
    <property type="evidence" value="ECO:0000318"/>
    <property type="project" value="GO_Central"/>
</dbReference>
<dbReference type="GO" id="GO:0005975">
    <property type="term" value="P:carbohydrate metabolic process"/>
    <property type="evidence" value="ECO:0007669"/>
    <property type="project" value="InterPro"/>
</dbReference>
<dbReference type="AlphaFoldDB" id="F0ZFK6"/>
<dbReference type="PIRSF" id="PIRSF001093">
    <property type="entry name" value="B-hxosamndse_ab_euk"/>
    <property type="match status" value="1"/>
</dbReference>
<organism evidence="14 15">
    <name type="scientific">Dictyostelium purpureum</name>
    <name type="common">Slime mold</name>
    <dbReference type="NCBI Taxonomy" id="5786"/>
    <lineage>
        <taxon>Eukaryota</taxon>
        <taxon>Amoebozoa</taxon>
        <taxon>Evosea</taxon>
        <taxon>Eumycetozoa</taxon>
        <taxon>Dictyostelia</taxon>
        <taxon>Dictyosteliales</taxon>
        <taxon>Dictyosteliaceae</taxon>
        <taxon>Dictyostelium</taxon>
    </lineage>
</organism>
<dbReference type="GO" id="GO:0030203">
    <property type="term" value="P:glycosaminoglycan metabolic process"/>
    <property type="evidence" value="ECO:0000318"/>
    <property type="project" value="GO_Central"/>
</dbReference>
<dbReference type="CDD" id="cd06562">
    <property type="entry name" value="GH20_HexA_HexB-like"/>
    <property type="match status" value="1"/>
</dbReference>
<feature type="domain" description="Beta-hexosaminidase eukaryotic type N-terminal" evidence="13">
    <location>
        <begin position="64"/>
        <end position="129"/>
    </location>
</feature>
<dbReference type="PRINTS" id="PR00738">
    <property type="entry name" value="GLHYDRLASE20"/>
</dbReference>
<evidence type="ECO:0000256" key="5">
    <source>
        <dbReference type="ARBA" id="ARBA00022801"/>
    </source>
</evidence>
<feature type="active site" description="Proton donor" evidence="10">
    <location>
        <position position="305"/>
    </location>
</feature>
<evidence type="ECO:0000256" key="6">
    <source>
        <dbReference type="ARBA" id="ARBA00023180"/>
    </source>
</evidence>
<dbReference type="SUPFAM" id="SSF51445">
    <property type="entry name" value="(Trans)glycosidases"/>
    <property type="match status" value="1"/>
</dbReference>
<dbReference type="EMBL" id="GL871003">
    <property type="protein sequence ID" value="EGC37294.1"/>
    <property type="molecule type" value="Genomic_DNA"/>
</dbReference>
<dbReference type="eggNOG" id="KOG2499">
    <property type="taxonomic scope" value="Eukaryota"/>
</dbReference>
<dbReference type="GO" id="GO:0004563">
    <property type="term" value="F:beta-N-acetylhexosaminidase activity"/>
    <property type="evidence" value="ECO:0000318"/>
    <property type="project" value="GO_Central"/>
</dbReference>
<dbReference type="Pfam" id="PF14845">
    <property type="entry name" value="Glycohydro_20b2"/>
    <property type="match status" value="1"/>
</dbReference>
<comment type="similarity">
    <text evidence="3 9">Belongs to the glycosyl hydrolase 20 family.</text>
</comment>